<evidence type="ECO:0000313" key="4">
    <source>
        <dbReference type="Proteomes" id="UP000580250"/>
    </source>
</evidence>
<protein>
    <recommendedName>
        <fullName evidence="2">Protein kinase domain-containing protein</fullName>
    </recommendedName>
</protein>
<feature type="domain" description="Protein kinase" evidence="2">
    <location>
        <begin position="112"/>
        <end position="374"/>
    </location>
</feature>
<evidence type="ECO:0000313" key="3">
    <source>
        <dbReference type="EMBL" id="CAD2161207.1"/>
    </source>
</evidence>
<evidence type="ECO:0000259" key="2">
    <source>
        <dbReference type="PROSITE" id="PS50011"/>
    </source>
</evidence>
<proteinExistence type="predicted"/>
<dbReference type="PANTHER" id="PTHR11909">
    <property type="entry name" value="CASEIN KINASE-RELATED"/>
    <property type="match status" value="1"/>
</dbReference>
<dbReference type="InterPro" id="IPR011009">
    <property type="entry name" value="Kinase-like_dom_sf"/>
</dbReference>
<evidence type="ECO:0000256" key="1">
    <source>
        <dbReference type="SAM" id="MobiDB-lite"/>
    </source>
</evidence>
<feature type="compositionally biased region" description="Low complexity" evidence="1">
    <location>
        <begin position="58"/>
        <end position="76"/>
    </location>
</feature>
<dbReference type="EMBL" id="CAJEWN010000084">
    <property type="protein sequence ID" value="CAD2161207.1"/>
    <property type="molecule type" value="Genomic_DNA"/>
</dbReference>
<dbReference type="OrthoDB" id="5979581at2759"/>
<dbReference type="Proteomes" id="UP000580250">
    <property type="component" value="Unassembled WGS sequence"/>
</dbReference>
<dbReference type="SMART" id="SM00220">
    <property type="entry name" value="S_TKc"/>
    <property type="match status" value="1"/>
</dbReference>
<name>A0A6V7UPD1_MELEN</name>
<dbReference type="PROSITE" id="PS50011">
    <property type="entry name" value="PROTEIN_KINASE_DOM"/>
    <property type="match status" value="1"/>
</dbReference>
<dbReference type="GO" id="GO:0004672">
    <property type="term" value="F:protein kinase activity"/>
    <property type="evidence" value="ECO:0007669"/>
    <property type="project" value="InterPro"/>
</dbReference>
<accession>A0A6V7UPD1</accession>
<dbReference type="Pfam" id="PF00069">
    <property type="entry name" value="Pkinase"/>
    <property type="match status" value="1"/>
</dbReference>
<reference evidence="3 4" key="1">
    <citation type="submission" date="2020-08" db="EMBL/GenBank/DDBJ databases">
        <authorList>
            <person name="Koutsovoulos G."/>
            <person name="Danchin GJ E."/>
        </authorList>
    </citation>
    <scope>NUCLEOTIDE SEQUENCE [LARGE SCALE GENOMIC DNA]</scope>
</reference>
<gene>
    <name evidence="3" type="ORF">MENT_LOCUS14688</name>
</gene>
<dbReference type="AlphaFoldDB" id="A0A6V7UPD1"/>
<dbReference type="SUPFAM" id="SSF56112">
    <property type="entry name" value="Protein kinase-like (PK-like)"/>
    <property type="match status" value="1"/>
</dbReference>
<feature type="region of interest" description="Disordered" evidence="1">
    <location>
        <begin position="44"/>
        <end position="91"/>
    </location>
</feature>
<dbReference type="Gene3D" id="1.10.510.10">
    <property type="entry name" value="Transferase(Phosphotransferase) domain 1"/>
    <property type="match status" value="1"/>
</dbReference>
<dbReference type="GO" id="GO:0005524">
    <property type="term" value="F:ATP binding"/>
    <property type="evidence" value="ECO:0007669"/>
    <property type="project" value="InterPro"/>
</dbReference>
<sequence length="393" mass="44594">MSSVQMTAVQLSSVKMSYCLFVAQPSPVFLIKADIFHSSAREYTMEEEEEMSADPLDTSETSTDSSKSLTSSSRPSMDTIESSIEIEASTTKSEECDKKIVQMTNGGLIGNYKVVRRLGAGGCGVVYQVKANNKHYAMKVERLDMDKTDQLLGIEAHVLKRLQSSPYTVQFIQCGTCQSKGLGLRVLIMGLLGPSIDELRKQEIKGRFKMGTVLRIGFHALQAVAFVHCSYFVHRDIKPSNFAIGVNNSRRIYLFDFGLSRALKKRGDMELRTMREDVSFRGTSGYCSLNVHNRKEHGRHDDLWSIFYMLAELKTGDLPWMGRSRNKTKILKAKLMDFEYMHGCPVAFSTILNYLRTLDYHKRPDYIGIEQAFFGMMAAREVNWNQPLDWEVD</sequence>
<dbReference type="InterPro" id="IPR000719">
    <property type="entry name" value="Prot_kinase_dom"/>
</dbReference>
<comment type="caution">
    <text evidence="3">The sequence shown here is derived from an EMBL/GenBank/DDBJ whole genome shotgun (WGS) entry which is preliminary data.</text>
</comment>
<dbReference type="InterPro" id="IPR050235">
    <property type="entry name" value="CK1_Ser-Thr_kinase"/>
</dbReference>
<organism evidence="3 4">
    <name type="scientific">Meloidogyne enterolobii</name>
    <name type="common">Root-knot nematode worm</name>
    <name type="synonym">Meloidogyne mayaguensis</name>
    <dbReference type="NCBI Taxonomy" id="390850"/>
    <lineage>
        <taxon>Eukaryota</taxon>
        <taxon>Metazoa</taxon>
        <taxon>Ecdysozoa</taxon>
        <taxon>Nematoda</taxon>
        <taxon>Chromadorea</taxon>
        <taxon>Rhabditida</taxon>
        <taxon>Tylenchina</taxon>
        <taxon>Tylenchomorpha</taxon>
        <taxon>Tylenchoidea</taxon>
        <taxon>Meloidogynidae</taxon>
        <taxon>Meloidogyninae</taxon>
        <taxon>Meloidogyne</taxon>
    </lineage>
</organism>